<dbReference type="Proteomes" id="UP000238042">
    <property type="component" value="Unassembled WGS sequence"/>
</dbReference>
<evidence type="ECO:0008006" key="13">
    <source>
        <dbReference type="Google" id="ProtNLM"/>
    </source>
</evidence>
<gene>
    <name evidence="11" type="ORF">C4S77_10370</name>
</gene>
<dbReference type="InterPro" id="IPR036942">
    <property type="entry name" value="Beta-barrel_TonB_sf"/>
</dbReference>
<reference evidence="11 12" key="1">
    <citation type="submission" date="2018-02" db="EMBL/GenBank/DDBJ databases">
        <title>Genome sequences of Apibacter spp., gut symbionts of Asian honey bees.</title>
        <authorList>
            <person name="Kwong W.K."/>
            <person name="Steele M.I."/>
            <person name="Moran N.A."/>
        </authorList>
    </citation>
    <scope>NUCLEOTIDE SEQUENCE [LARGE SCALE GENOMIC DNA]</scope>
    <source>
        <strain evidence="12">wkB301</strain>
    </source>
</reference>
<keyword evidence="4 7" id="KW-0812">Transmembrane</keyword>
<dbReference type="SUPFAM" id="SSF56935">
    <property type="entry name" value="Porins"/>
    <property type="match status" value="1"/>
</dbReference>
<dbReference type="PROSITE" id="PS52016">
    <property type="entry name" value="TONB_DEPENDENT_REC_3"/>
    <property type="match status" value="1"/>
</dbReference>
<dbReference type="Pfam" id="PF07715">
    <property type="entry name" value="Plug"/>
    <property type="match status" value="1"/>
</dbReference>
<evidence type="ECO:0000259" key="10">
    <source>
        <dbReference type="Pfam" id="PF14905"/>
    </source>
</evidence>
<dbReference type="Pfam" id="PF14905">
    <property type="entry name" value="OMP_b-brl_3"/>
    <property type="match status" value="1"/>
</dbReference>
<feature type="domain" description="TonB-dependent receptor plug" evidence="9">
    <location>
        <begin position="136"/>
        <end position="216"/>
    </location>
</feature>
<dbReference type="OrthoDB" id="8764943at2"/>
<name>A0A2S8A8E3_9FLAO</name>
<dbReference type="Gene3D" id="2.40.170.20">
    <property type="entry name" value="TonB-dependent receptor, beta-barrel domain"/>
    <property type="match status" value="1"/>
</dbReference>
<evidence type="ECO:0000313" key="12">
    <source>
        <dbReference type="Proteomes" id="UP000238042"/>
    </source>
</evidence>
<dbReference type="InterPro" id="IPR012910">
    <property type="entry name" value="Plug_dom"/>
</dbReference>
<evidence type="ECO:0000256" key="3">
    <source>
        <dbReference type="ARBA" id="ARBA00022452"/>
    </source>
</evidence>
<feature type="domain" description="Outer membrane protein beta-barrel" evidence="10">
    <location>
        <begin position="366"/>
        <end position="745"/>
    </location>
</feature>
<dbReference type="EMBL" id="PSZM01000045">
    <property type="protein sequence ID" value="PQL90847.1"/>
    <property type="molecule type" value="Genomic_DNA"/>
</dbReference>
<feature type="signal peptide" evidence="8">
    <location>
        <begin position="1"/>
        <end position="21"/>
    </location>
</feature>
<protein>
    <recommendedName>
        <fullName evidence="13">TonB-dependent receptor</fullName>
    </recommendedName>
</protein>
<keyword evidence="12" id="KW-1185">Reference proteome</keyword>
<dbReference type="SUPFAM" id="SSF49464">
    <property type="entry name" value="Carboxypeptidase regulatory domain-like"/>
    <property type="match status" value="1"/>
</dbReference>
<dbReference type="InterPro" id="IPR041700">
    <property type="entry name" value="OMP_b-brl_3"/>
</dbReference>
<comment type="caution">
    <text evidence="11">The sequence shown here is derived from an EMBL/GenBank/DDBJ whole genome shotgun (WGS) entry which is preliminary data.</text>
</comment>
<evidence type="ECO:0000256" key="6">
    <source>
        <dbReference type="ARBA" id="ARBA00023237"/>
    </source>
</evidence>
<keyword evidence="5 7" id="KW-0472">Membrane</keyword>
<evidence type="ECO:0000256" key="2">
    <source>
        <dbReference type="ARBA" id="ARBA00022448"/>
    </source>
</evidence>
<accession>A0A2S8A8E3</accession>
<sequence>MKNSVLKIFLLNIILFLPCFAFSQNMKEITGKIETDSNSGEISGAQISVLKEGNAIKEFFSDEKGNFSTLLSEGKYILLIEEFGYEKKELSFSIADSSINIGTIVLKKIFKEKEIEGVVVLGKKTTIVNQIDRKVVTVGDDLAGASQDLSQVMNTIPGIYVNQDNQISLRGSSNVKILVDGKPTTISFEQIMRQYPPDLIDKIEVLTNPPAKYSPEGKSGIINIILKKGSKKGTYINLNTNYIHGANSKYTTGIDFNQGFEKFNIFGSGTYNVWNWQNSAYLFRESTHSLQTSKLNGKPINRSGKIGFDYFLNDKNTLSLYTYQSGNNSETENNSLESSIYNEKFYQQNYSYHIKNQEYDLFYKSEFAKSGHKIEVQANYDKYYEDTESNSTLQGLELWNQKEENFRANLDYTNPLSNNSELTAGAEFRLNKFRDKYGVLTKNFYEFDRDIYSLYVEYKKEWTRLGIKAGIRGEYSDTRTNTDFANSKNFKDYTYQIYPTLHAGYKLGKEKKTEISFNYSRRIDRPWAGLFSPVPQFSIGTIVYSGNENIKPEYTNSYEMGISTNLSKLYIGANIFIRDIKDQILQRFIEQPTYIEIVSENTEGNNQYGGELDINYNPFKWWSINSGFEYYWGKISGTIQNKWSKRNIDSHTLKINNTFTLPKSISVQLFGFYKSKNKDLQNNYKEQWKIDLSVKKAFMDDKLSFTVRISDLFNAQHSQFNKIIPSYIDGRFDWESRRISLAVKYTFANGKIKKTERKEIKDNTKKEGGNR</sequence>
<proteinExistence type="inferred from homology"/>
<evidence type="ECO:0000313" key="11">
    <source>
        <dbReference type="EMBL" id="PQL90847.1"/>
    </source>
</evidence>
<evidence type="ECO:0000256" key="4">
    <source>
        <dbReference type="ARBA" id="ARBA00022692"/>
    </source>
</evidence>
<organism evidence="11 12">
    <name type="scientific">Apibacter adventoris</name>
    <dbReference type="NCBI Taxonomy" id="1679466"/>
    <lineage>
        <taxon>Bacteria</taxon>
        <taxon>Pseudomonadati</taxon>
        <taxon>Bacteroidota</taxon>
        <taxon>Flavobacteriia</taxon>
        <taxon>Flavobacteriales</taxon>
        <taxon>Weeksellaceae</taxon>
        <taxon>Apibacter</taxon>
    </lineage>
</organism>
<evidence type="ECO:0000259" key="9">
    <source>
        <dbReference type="Pfam" id="PF07715"/>
    </source>
</evidence>
<evidence type="ECO:0000256" key="5">
    <source>
        <dbReference type="ARBA" id="ARBA00023136"/>
    </source>
</evidence>
<dbReference type="Gene3D" id="2.60.40.1120">
    <property type="entry name" value="Carboxypeptidase-like, regulatory domain"/>
    <property type="match status" value="1"/>
</dbReference>
<feature type="chain" id="PRO_5015455068" description="TonB-dependent receptor" evidence="8">
    <location>
        <begin position="22"/>
        <end position="771"/>
    </location>
</feature>
<dbReference type="AlphaFoldDB" id="A0A2S8A8E3"/>
<keyword evidence="8" id="KW-0732">Signal</keyword>
<keyword evidence="6 7" id="KW-0998">Cell outer membrane</keyword>
<dbReference type="Gene3D" id="2.170.130.10">
    <property type="entry name" value="TonB-dependent receptor, plug domain"/>
    <property type="match status" value="1"/>
</dbReference>
<evidence type="ECO:0000256" key="7">
    <source>
        <dbReference type="PROSITE-ProRule" id="PRU01360"/>
    </source>
</evidence>
<dbReference type="GO" id="GO:0009279">
    <property type="term" value="C:cell outer membrane"/>
    <property type="evidence" value="ECO:0007669"/>
    <property type="project" value="UniProtKB-SubCell"/>
</dbReference>
<keyword evidence="3 7" id="KW-1134">Transmembrane beta strand</keyword>
<keyword evidence="2 7" id="KW-0813">Transport</keyword>
<evidence type="ECO:0000256" key="1">
    <source>
        <dbReference type="ARBA" id="ARBA00004571"/>
    </source>
</evidence>
<dbReference type="InterPro" id="IPR039426">
    <property type="entry name" value="TonB-dep_rcpt-like"/>
</dbReference>
<dbReference type="InterPro" id="IPR037066">
    <property type="entry name" value="Plug_dom_sf"/>
</dbReference>
<comment type="similarity">
    <text evidence="7">Belongs to the TonB-dependent receptor family.</text>
</comment>
<evidence type="ECO:0000256" key="8">
    <source>
        <dbReference type="SAM" id="SignalP"/>
    </source>
</evidence>
<comment type="subcellular location">
    <subcellularLocation>
        <location evidence="1 7">Cell outer membrane</location>
        <topology evidence="1 7">Multi-pass membrane protein</topology>
    </subcellularLocation>
</comment>
<dbReference type="InterPro" id="IPR008969">
    <property type="entry name" value="CarboxyPept-like_regulatory"/>
</dbReference>